<evidence type="ECO:0000256" key="6">
    <source>
        <dbReference type="SAM" id="Phobius"/>
    </source>
</evidence>
<dbReference type="InterPro" id="IPR029000">
    <property type="entry name" value="Cyclophilin-like_dom_sf"/>
</dbReference>
<accession>A0A7D9GYV5</accession>
<dbReference type="GO" id="GO:0005783">
    <property type="term" value="C:endoplasmic reticulum"/>
    <property type="evidence" value="ECO:0007669"/>
    <property type="project" value="TreeGrafter"/>
</dbReference>
<dbReference type="PANTHER" id="PTHR11071">
    <property type="entry name" value="PEPTIDYL-PROLYL CIS-TRANS ISOMERASE"/>
    <property type="match status" value="1"/>
</dbReference>
<feature type="transmembrane region" description="Helical" evidence="6">
    <location>
        <begin position="271"/>
        <end position="290"/>
    </location>
</feature>
<dbReference type="PRINTS" id="PR00153">
    <property type="entry name" value="CSAPPISMRASE"/>
</dbReference>
<organism evidence="9 10">
    <name type="scientific">Dekkera bruxellensis</name>
    <name type="common">Brettanomyces custersii</name>
    <dbReference type="NCBI Taxonomy" id="5007"/>
    <lineage>
        <taxon>Eukaryota</taxon>
        <taxon>Fungi</taxon>
        <taxon>Dikarya</taxon>
        <taxon>Ascomycota</taxon>
        <taxon>Saccharomycotina</taxon>
        <taxon>Pichiomycetes</taxon>
        <taxon>Pichiales</taxon>
        <taxon>Pichiaceae</taxon>
        <taxon>Brettanomyces</taxon>
    </lineage>
</organism>
<feature type="chain" id="PRO_5028812984" description="peptidylprolyl isomerase" evidence="7">
    <location>
        <begin position="19"/>
        <end position="312"/>
    </location>
</feature>
<keyword evidence="6" id="KW-0812">Transmembrane</keyword>
<comment type="catalytic activity">
    <reaction evidence="1">
        <text>[protein]-peptidylproline (omega=180) = [protein]-peptidylproline (omega=0)</text>
        <dbReference type="Rhea" id="RHEA:16237"/>
        <dbReference type="Rhea" id="RHEA-COMP:10747"/>
        <dbReference type="Rhea" id="RHEA-COMP:10748"/>
        <dbReference type="ChEBI" id="CHEBI:83833"/>
        <dbReference type="ChEBI" id="CHEBI:83834"/>
        <dbReference type="EC" id="5.2.1.8"/>
    </reaction>
</comment>
<feature type="domain" description="PPIase cyclophilin-type" evidence="8">
    <location>
        <begin position="40"/>
        <end position="194"/>
    </location>
</feature>
<sequence length="312" mass="35475">MRIEYLVAFFVTIWTVVAESSKVTENVSAEGDPKIGRVVILEVEQNKEIIGNLTLGIFYDDVPKTAKNFYLLAKTQKYTGTLFHRVIKDFMIQGGDIDGSGGYSIYGKERGSMPDENFKIKHDRPGRLAMANAGPDSALSQFYITMKATSWLDGHYVVFGQLIDGFDTLKSIDITETDRNNKPKNDVNIRSVYTYLSDGTLDNTLTDEERTFDITVDVPTEEDPNSLLNLETGKKDEPGSEDNGKQKQNDREAQYKEHEAQRAATRPKYEAFYVLVPLVIFGALITFMLVRSRRNIMYAIRGPRYRRVQVHR</sequence>
<dbReference type="PROSITE" id="PS50072">
    <property type="entry name" value="CSA_PPIASE_2"/>
    <property type="match status" value="1"/>
</dbReference>
<dbReference type="Pfam" id="PF00160">
    <property type="entry name" value="Pro_isomerase"/>
    <property type="match status" value="1"/>
</dbReference>
<dbReference type="InterPro" id="IPR020892">
    <property type="entry name" value="Cyclophilin-type_PPIase_CS"/>
</dbReference>
<feature type="signal peptide" evidence="7">
    <location>
        <begin position="1"/>
        <end position="18"/>
    </location>
</feature>
<name>A0A7D9GYV5_DEKBR</name>
<evidence type="ECO:0000256" key="7">
    <source>
        <dbReference type="SAM" id="SignalP"/>
    </source>
</evidence>
<keyword evidence="3" id="KW-0697">Rotamase</keyword>
<evidence type="ECO:0000313" key="9">
    <source>
        <dbReference type="EMBL" id="VUG17486.1"/>
    </source>
</evidence>
<evidence type="ECO:0000259" key="8">
    <source>
        <dbReference type="PROSITE" id="PS50072"/>
    </source>
</evidence>
<gene>
    <name evidence="9" type="ORF">DEBR0S2_08526G</name>
</gene>
<dbReference type="Proteomes" id="UP000478008">
    <property type="component" value="Unassembled WGS sequence"/>
</dbReference>
<keyword evidence="10" id="KW-1185">Reference proteome</keyword>
<evidence type="ECO:0000256" key="1">
    <source>
        <dbReference type="ARBA" id="ARBA00000971"/>
    </source>
</evidence>
<proteinExistence type="predicted"/>
<keyword evidence="4" id="KW-0413">Isomerase</keyword>
<dbReference type="InterPro" id="IPR002130">
    <property type="entry name" value="Cyclophilin-type_PPIase_dom"/>
</dbReference>
<keyword evidence="6" id="KW-1133">Transmembrane helix</keyword>
<dbReference type="EC" id="5.2.1.8" evidence="2"/>
<dbReference type="GO" id="GO:0016018">
    <property type="term" value="F:cyclosporin A binding"/>
    <property type="evidence" value="ECO:0007669"/>
    <property type="project" value="TreeGrafter"/>
</dbReference>
<feature type="region of interest" description="Disordered" evidence="5">
    <location>
        <begin position="215"/>
        <end position="262"/>
    </location>
</feature>
<dbReference type="GO" id="GO:0006457">
    <property type="term" value="P:protein folding"/>
    <property type="evidence" value="ECO:0007669"/>
    <property type="project" value="InterPro"/>
</dbReference>
<dbReference type="AlphaFoldDB" id="A0A7D9GYV5"/>
<dbReference type="PROSITE" id="PS00170">
    <property type="entry name" value="CSA_PPIASE_1"/>
    <property type="match status" value="1"/>
</dbReference>
<dbReference type="GO" id="GO:0000324">
    <property type="term" value="C:fungal-type vacuole"/>
    <property type="evidence" value="ECO:0007669"/>
    <property type="project" value="TreeGrafter"/>
</dbReference>
<evidence type="ECO:0000256" key="3">
    <source>
        <dbReference type="ARBA" id="ARBA00023110"/>
    </source>
</evidence>
<reference evidence="9 10" key="1">
    <citation type="submission" date="2019-07" db="EMBL/GenBank/DDBJ databases">
        <authorList>
            <person name="Friedrich A."/>
            <person name="Schacherer J."/>
        </authorList>
    </citation>
    <scope>NUCLEOTIDE SEQUENCE [LARGE SCALE GENOMIC DNA]</scope>
</reference>
<dbReference type="PANTHER" id="PTHR11071:SF561">
    <property type="entry name" value="PEPTIDYL-PROLYL CIS-TRANS ISOMERASE D-RELATED"/>
    <property type="match status" value="1"/>
</dbReference>
<keyword evidence="7" id="KW-0732">Signal</keyword>
<keyword evidence="6" id="KW-0472">Membrane</keyword>
<evidence type="ECO:0000313" key="10">
    <source>
        <dbReference type="Proteomes" id="UP000478008"/>
    </source>
</evidence>
<dbReference type="EMBL" id="CABFWN010000002">
    <property type="protein sequence ID" value="VUG17486.1"/>
    <property type="molecule type" value="Genomic_DNA"/>
</dbReference>
<protein>
    <recommendedName>
        <fullName evidence="2">peptidylprolyl isomerase</fullName>
        <ecNumber evidence="2">5.2.1.8</ecNumber>
    </recommendedName>
</protein>
<evidence type="ECO:0000256" key="5">
    <source>
        <dbReference type="SAM" id="MobiDB-lite"/>
    </source>
</evidence>
<dbReference type="SUPFAM" id="SSF50891">
    <property type="entry name" value="Cyclophilin-like"/>
    <property type="match status" value="1"/>
</dbReference>
<evidence type="ECO:0000256" key="4">
    <source>
        <dbReference type="ARBA" id="ARBA00023235"/>
    </source>
</evidence>
<feature type="compositionally biased region" description="Basic and acidic residues" evidence="5">
    <location>
        <begin position="232"/>
        <end position="261"/>
    </location>
</feature>
<dbReference type="Gene3D" id="2.40.100.10">
    <property type="entry name" value="Cyclophilin-like"/>
    <property type="match status" value="1"/>
</dbReference>
<dbReference type="GO" id="GO:0003755">
    <property type="term" value="F:peptidyl-prolyl cis-trans isomerase activity"/>
    <property type="evidence" value="ECO:0007669"/>
    <property type="project" value="UniProtKB-KW"/>
</dbReference>
<evidence type="ECO:0000256" key="2">
    <source>
        <dbReference type="ARBA" id="ARBA00013194"/>
    </source>
</evidence>